<dbReference type="RefSeq" id="WP_367992382.1">
    <property type="nucleotide sequence ID" value="NZ_JBFPJR010000008.1"/>
</dbReference>
<reference evidence="1 2" key="1">
    <citation type="submission" date="2024-07" db="EMBL/GenBank/DDBJ databases">
        <authorList>
            <person name="Lee S."/>
            <person name="Kang M."/>
        </authorList>
    </citation>
    <scope>NUCLEOTIDE SEQUENCE [LARGE SCALE GENOMIC DNA]</scope>
    <source>
        <strain evidence="1 2">DS6</strain>
    </source>
</reference>
<gene>
    <name evidence="1" type="ORF">AB3X52_06240</name>
</gene>
<proteinExistence type="predicted"/>
<name>A0ABV3SXE9_9ACTN</name>
<protein>
    <submittedName>
        <fullName evidence="1">Uncharacterized protein</fullName>
    </submittedName>
</protein>
<organism evidence="1 2">
    <name type="scientific">Nocardioides eburneus</name>
    <dbReference type="NCBI Taxonomy" id="3231482"/>
    <lineage>
        <taxon>Bacteria</taxon>
        <taxon>Bacillati</taxon>
        <taxon>Actinomycetota</taxon>
        <taxon>Actinomycetes</taxon>
        <taxon>Propionibacteriales</taxon>
        <taxon>Nocardioidaceae</taxon>
        <taxon>Nocardioides</taxon>
    </lineage>
</organism>
<dbReference type="Proteomes" id="UP001556631">
    <property type="component" value="Unassembled WGS sequence"/>
</dbReference>
<sequence length="457" mass="49103">MDPSPQVLSARFETARLLRPVDLVAPGLVQVSLDLPGGSSTTPCPQPAPSAAVEARCDGPARLAWESGMVALTGAYDGRTTFLEVTVDGKTRRHRSRRLGRPAGPVARLALTLTGTHLTLFTTAGGEDTWTARARVDLAGIVDTRDATWLAGLHVSHQGSVADLRAGAFGQLGLRDLRLVTWADGTPYLLDDGRPLLTATSAGPGFFDTAHTSVWELDTETITLRHRADLFFRRGGQVYADHATHLLRDGEEWLVATSTWGDFDRGRADASVEVTLARSRVDLLVGRHVLDSDPLPLPTTGLASVGVWDPHLVRTDEGWLVGYVSARRFFDFHPVLASGPSLDSLTLRAAATDRRATEGTTLTRLAPTRTGARPEWAVLASDGRDNPRGSRAAYPVFDLDLRQTGELAAPYPSNIPWPTLVPAGEQWLLVGFDGEAYGGSLLGYGTHGSVVVSRSVE</sequence>
<accession>A0ABV3SXE9</accession>
<keyword evidence="2" id="KW-1185">Reference proteome</keyword>
<comment type="caution">
    <text evidence="1">The sequence shown here is derived from an EMBL/GenBank/DDBJ whole genome shotgun (WGS) entry which is preliminary data.</text>
</comment>
<dbReference type="EMBL" id="JBFPJR010000008">
    <property type="protein sequence ID" value="MEX0427215.1"/>
    <property type="molecule type" value="Genomic_DNA"/>
</dbReference>
<evidence type="ECO:0000313" key="1">
    <source>
        <dbReference type="EMBL" id="MEX0427215.1"/>
    </source>
</evidence>
<evidence type="ECO:0000313" key="2">
    <source>
        <dbReference type="Proteomes" id="UP001556631"/>
    </source>
</evidence>